<feature type="region of interest" description="Disordered" evidence="1">
    <location>
        <begin position="1"/>
        <end position="29"/>
    </location>
</feature>
<proteinExistence type="predicted"/>
<evidence type="ECO:0000256" key="1">
    <source>
        <dbReference type="SAM" id="MobiDB-lite"/>
    </source>
</evidence>
<evidence type="ECO:0000256" key="2">
    <source>
        <dbReference type="SAM" id="Phobius"/>
    </source>
</evidence>
<gene>
    <name evidence="3" type="ORF">LCGC14_2280020</name>
</gene>
<reference evidence="3" key="1">
    <citation type="journal article" date="2015" name="Nature">
        <title>Complex archaea that bridge the gap between prokaryotes and eukaryotes.</title>
        <authorList>
            <person name="Spang A."/>
            <person name="Saw J.H."/>
            <person name="Jorgensen S.L."/>
            <person name="Zaremba-Niedzwiedzka K."/>
            <person name="Martijn J."/>
            <person name="Lind A.E."/>
            <person name="van Eijk R."/>
            <person name="Schleper C."/>
            <person name="Guy L."/>
            <person name="Ettema T.J."/>
        </authorList>
    </citation>
    <scope>NUCLEOTIDE SEQUENCE</scope>
</reference>
<dbReference type="EMBL" id="LAZR01031697">
    <property type="protein sequence ID" value="KKL52980.1"/>
    <property type="molecule type" value="Genomic_DNA"/>
</dbReference>
<keyword evidence="2" id="KW-1133">Transmembrane helix</keyword>
<organism evidence="3">
    <name type="scientific">marine sediment metagenome</name>
    <dbReference type="NCBI Taxonomy" id="412755"/>
    <lineage>
        <taxon>unclassified sequences</taxon>
        <taxon>metagenomes</taxon>
        <taxon>ecological metagenomes</taxon>
    </lineage>
</organism>
<protein>
    <submittedName>
        <fullName evidence="3">Uncharacterized protein</fullName>
    </submittedName>
</protein>
<dbReference type="AlphaFoldDB" id="A0A0F9F6V2"/>
<sequence>MNEIEIDKRKNSENSEKQGEERRAPAKRVRKTQGQIIQEALGLNPPDIQDVEKKLFIVRFLDYFSEETLDFAFKDRTLNQYFEQITSHIKAFSIGREEDRLLEQSFESKKILSIINKLKEKAEELAKSKGVKGSIDKRLRKLSLLAMLPLLVVMILMVSIIQVATVILFPILCISCMLPQLIKGKVVKKWFEFKEQNKHQIYSENREDIMILKNFAGEILDNIRSRLLELNVPLQLIKFVLHSQDYENLHLINQKNIKGTMQYFYTFEYPQGVQPVPIPEELERFNQPLFSKKKKTDKLEKNFVVLTEMKGKDGIISDFVPTLKDKLAEKINDMLNNSEFIKASNDSETIIPSYSENRAIYCLCGEVVEIRNVQICNWKDQFKYYLFEGKECKCGESVYALSLMDESIEIPEELKGIFSS</sequence>
<accession>A0A0F9F6V2</accession>
<comment type="caution">
    <text evidence="3">The sequence shown here is derived from an EMBL/GenBank/DDBJ whole genome shotgun (WGS) entry which is preliminary data.</text>
</comment>
<keyword evidence="2" id="KW-0812">Transmembrane</keyword>
<keyword evidence="2" id="KW-0472">Membrane</keyword>
<evidence type="ECO:0000313" key="3">
    <source>
        <dbReference type="EMBL" id="KKL52980.1"/>
    </source>
</evidence>
<feature type="transmembrane region" description="Helical" evidence="2">
    <location>
        <begin position="142"/>
        <end position="172"/>
    </location>
</feature>
<name>A0A0F9F6V2_9ZZZZ</name>
<feature type="compositionally biased region" description="Basic and acidic residues" evidence="1">
    <location>
        <begin position="1"/>
        <end position="24"/>
    </location>
</feature>